<name>A0ABW0VRV2_9BACL</name>
<dbReference type="PANTHER" id="PTHR34148">
    <property type="entry name" value="ADENOSYLCOBINAMIDE-GDP RIBAZOLETRANSFERASE"/>
    <property type="match status" value="1"/>
</dbReference>
<feature type="transmembrane region" description="Helical" evidence="19">
    <location>
        <begin position="189"/>
        <end position="212"/>
    </location>
</feature>
<feature type="transmembrane region" description="Helical" evidence="19">
    <location>
        <begin position="41"/>
        <end position="62"/>
    </location>
</feature>
<evidence type="ECO:0000256" key="12">
    <source>
        <dbReference type="ARBA" id="ARBA00022989"/>
    </source>
</evidence>
<evidence type="ECO:0000256" key="4">
    <source>
        <dbReference type="ARBA" id="ARBA00010561"/>
    </source>
</evidence>
<reference evidence="21" key="1">
    <citation type="journal article" date="2019" name="Int. J. Syst. Evol. Microbiol.">
        <title>The Global Catalogue of Microorganisms (GCM) 10K type strain sequencing project: providing services to taxonomists for standard genome sequencing and annotation.</title>
        <authorList>
            <consortium name="The Broad Institute Genomics Platform"/>
            <consortium name="The Broad Institute Genome Sequencing Center for Infectious Disease"/>
            <person name="Wu L."/>
            <person name="Ma J."/>
        </authorList>
    </citation>
    <scope>NUCLEOTIDE SEQUENCE [LARGE SCALE GENOMIC DNA]</scope>
    <source>
        <strain evidence="21">CGMCC 1.3240</strain>
    </source>
</reference>
<dbReference type="HAMAP" id="MF_00719">
    <property type="entry name" value="CobS"/>
    <property type="match status" value="1"/>
</dbReference>
<dbReference type="EMBL" id="JBHSOW010000016">
    <property type="protein sequence ID" value="MFC5648517.1"/>
    <property type="molecule type" value="Genomic_DNA"/>
</dbReference>
<feature type="transmembrane region" description="Helical" evidence="19">
    <location>
        <begin position="147"/>
        <end position="168"/>
    </location>
</feature>
<dbReference type="RefSeq" id="WP_379186972.1">
    <property type="nucleotide sequence ID" value="NZ_JBHSOW010000016.1"/>
</dbReference>
<dbReference type="NCBIfam" id="TIGR00317">
    <property type="entry name" value="cobS"/>
    <property type="match status" value="1"/>
</dbReference>
<keyword evidence="21" id="KW-1185">Reference proteome</keyword>
<sequence length="274" mass="29104">MALRFLSNQLQAAGAAFQLITRIPIPVLIPFTPPVLARSSVYYPLVGTVIGGILAGAGWLLFTYVPAMPAAVLLLILWAALSGALHLDGLMDTADGVLSHRSRERMLEIMKDSRVGAMGVIAAVFVLLFKFALLASLLGQEMWLHTALYLAAACGWSRLWLVWAMIGWPMARPGEGMASMFAEVRVRHAAAATLVQLVLVLGIGLLLGLAWGDVLNQLAVQAGLTLITGSVVSGWLCRKLGGLTGDTYGALNEVIESVLLFAALAGGNGFHLLF</sequence>
<keyword evidence="9 19" id="KW-0808">Transferase</keyword>
<keyword evidence="10 19" id="KW-0812">Transmembrane</keyword>
<dbReference type="Pfam" id="PF02654">
    <property type="entry name" value="CobS"/>
    <property type="match status" value="1"/>
</dbReference>
<evidence type="ECO:0000256" key="5">
    <source>
        <dbReference type="ARBA" id="ARBA00013200"/>
    </source>
</evidence>
<evidence type="ECO:0000256" key="15">
    <source>
        <dbReference type="ARBA" id="ARBA00032605"/>
    </source>
</evidence>
<evidence type="ECO:0000256" key="11">
    <source>
        <dbReference type="ARBA" id="ARBA00022842"/>
    </source>
</evidence>
<keyword evidence="8 19" id="KW-0169">Cobalamin biosynthesis</keyword>
<protein>
    <recommendedName>
        <fullName evidence="6 19">Adenosylcobinamide-GDP ribazoletransferase</fullName>
        <ecNumber evidence="5 19">2.7.8.26</ecNumber>
    </recommendedName>
    <alternativeName>
        <fullName evidence="16 19">Cobalamin synthase</fullName>
    </alternativeName>
    <alternativeName>
        <fullName evidence="15 19">Cobalamin-5'-phosphate synthase</fullName>
    </alternativeName>
</protein>
<comment type="similarity">
    <text evidence="4 19">Belongs to the CobS family.</text>
</comment>
<evidence type="ECO:0000256" key="19">
    <source>
        <dbReference type="HAMAP-Rule" id="MF_00719"/>
    </source>
</evidence>
<keyword evidence="11 19" id="KW-0460">Magnesium</keyword>
<dbReference type="PANTHER" id="PTHR34148:SF1">
    <property type="entry name" value="ADENOSYLCOBINAMIDE-GDP RIBAZOLETRANSFERASE"/>
    <property type="match status" value="1"/>
</dbReference>
<comment type="cofactor">
    <cofactor evidence="1 19">
        <name>Mg(2+)</name>
        <dbReference type="ChEBI" id="CHEBI:18420"/>
    </cofactor>
</comment>
<accession>A0ABW0VRV2</accession>
<evidence type="ECO:0000256" key="9">
    <source>
        <dbReference type="ARBA" id="ARBA00022679"/>
    </source>
</evidence>
<comment type="function">
    <text evidence="14 19">Joins adenosylcobinamide-GDP and alpha-ribazole to generate adenosylcobalamin (Ado-cobalamin). Also synthesizes adenosylcobalamin 5'-phosphate from adenosylcobinamide-GDP and alpha-ribazole 5'-phosphate.</text>
</comment>
<evidence type="ECO:0000256" key="3">
    <source>
        <dbReference type="ARBA" id="ARBA00004663"/>
    </source>
</evidence>
<keyword evidence="13 19" id="KW-0472">Membrane</keyword>
<feature type="transmembrane region" description="Helical" evidence="19">
    <location>
        <begin position="68"/>
        <end position="94"/>
    </location>
</feature>
<evidence type="ECO:0000256" key="6">
    <source>
        <dbReference type="ARBA" id="ARBA00015850"/>
    </source>
</evidence>
<evidence type="ECO:0000256" key="1">
    <source>
        <dbReference type="ARBA" id="ARBA00001946"/>
    </source>
</evidence>
<keyword evidence="7 19" id="KW-1003">Cell membrane</keyword>
<comment type="pathway">
    <text evidence="3 19">Cofactor biosynthesis; adenosylcobalamin biosynthesis; adenosylcobalamin from cob(II)yrinate a,c-diamide: step 7/7.</text>
</comment>
<evidence type="ECO:0000256" key="16">
    <source>
        <dbReference type="ARBA" id="ARBA00032853"/>
    </source>
</evidence>
<dbReference type="Proteomes" id="UP001596047">
    <property type="component" value="Unassembled WGS sequence"/>
</dbReference>
<evidence type="ECO:0000313" key="20">
    <source>
        <dbReference type="EMBL" id="MFC5648517.1"/>
    </source>
</evidence>
<feature type="transmembrane region" description="Helical" evidence="19">
    <location>
        <begin position="12"/>
        <end position="29"/>
    </location>
</feature>
<evidence type="ECO:0000256" key="10">
    <source>
        <dbReference type="ARBA" id="ARBA00022692"/>
    </source>
</evidence>
<comment type="catalytic activity">
    <reaction evidence="18 19">
        <text>alpha-ribazole 5'-phosphate + adenosylcob(III)inamide-GDP = adenosylcob(III)alamin 5'-phosphate + GMP + H(+)</text>
        <dbReference type="Rhea" id="RHEA:23560"/>
        <dbReference type="ChEBI" id="CHEBI:15378"/>
        <dbReference type="ChEBI" id="CHEBI:57918"/>
        <dbReference type="ChEBI" id="CHEBI:58115"/>
        <dbReference type="ChEBI" id="CHEBI:60487"/>
        <dbReference type="ChEBI" id="CHEBI:60493"/>
        <dbReference type="EC" id="2.7.8.26"/>
    </reaction>
</comment>
<evidence type="ECO:0000313" key="21">
    <source>
        <dbReference type="Proteomes" id="UP001596047"/>
    </source>
</evidence>
<evidence type="ECO:0000256" key="2">
    <source>
        <dbReference type="ARBA" id="ARBA00004651"/>
    </source>
</evidence>
<comment type="catalytic activity">
    <reaction evidence="17 19">
        <text>alpha-ribazole + adenosylcob(III)inamide-GDP = adenosylcob(III)alamin + GMP + H(+)</text>
        <dbReference type="Rhea" id="RHEA:16049"/>
        <dbReference type="ChEBI" id="CHEBI:10329"/>
        <dbReference type="ChEBI" id="CHEBI:15378"/>
        <dbReference type="ChEBI" id="CHEBI:18408"/>
        <dbReference type="ChEBI" id="CHEBI:58115"/>
        <dbReference type="ChEBI" id="CHEBI:60487"/>
        <dbReference type="EC" id="2.7.8.26"/>
    </reaction>
</comment>
<evidence type="ECO:0000256" key="17">
    <source>
        <dbReference type="ARBA" id="ARBA00048623"/>
    </source>
</evidence>
<feature type="transmembrane region" description="Helical" evidence="19">
    <location>
        <begin position="218"/>
        <end position="237"/>
    </location>
</feature>
<comment type="caution">
    <text evidence="20">The sequence shown here is derived from an EMBL/GenBank/DDBJ whole genome shotgun (WGS) entry which is preliminary data.</text>
</comment>
<evidence type="ECO:0000256" key="13">
    <source>
        <dbReference type="ARBA" id="ARBA00023136"/>
    </source>
</evidence>
<organism evidence="20 21">
    <name type="scientific">Paenibacillus solisilvae</name>
    <dbReference type="NCBI Taxonomy" id="2486751"/>
    <lineage>
        <taxon>Bacteria</taxon>
        <taxon>Bacillati</taxon>
        <taxon>Bacillota</taxon>
        <taxon>Bacilli</taxon>
        <taxon>Bacillales</taxon>
        <taxon>Paenibacillaceae</taxon>
        <taxon>Paenibacillus</taxon>
    </lineage>
</organism>
<evidence type="ECO:0000256" key="14">
    <source>
        <dbReference type="ARBA" id="ARBA00025228"/>
    </source>
</evidence>
<proteinExistence type="inferred from homology"/>
<dbReference type="GO" id="GO:0051073">
    <property type="term" value="F:adenosylcobinamide-GDP ribazoletransferase activity"/>
    <property type="evidence" value="ECO:0007669"/>
    <property type="project" value="UniProtKB-EC"/>
</dbReference>
<feature type="transmembrane region" description="Helical" evidence="19">
    <location>
        <begin position="115"/>
        <end position="135"/>
    </location>
</feature>
<keyword evidence="12 19" id="KW-1133">Transmembrane helix</keyword>
<dbReference type="InterPro" id="IPR003805">
    <property type="entry name" value="CobS"/>
</dbReference>
<evidence type="ECO:0000256" key="18">
    <source>
        <dbReference type="ARBA" id="ARBA00049504"/>
    </source>
</evidence>
<dbReference type="EC" id="2.7.8.26" evidence="5 19"/>
<evidence type="ECO:0000256" key="8">
    <source>
        <dbReference type="ARBA" id="ARBA00022573"/>
    </source>
</evidence>
<comment type="subcellular location">
    <subcellularLocation>
        <location evidence="2 19">Cell membrane</location>
        <topology evidence="2 19">Multi-pass membrane protein</topology>
    </subcellularLocation>
</comment>
<evidence type="ECO:0000256" key="7">
    <source>
        <dbReference type="ARBA" id="ARBA00022475"/>
    </source>
</evidence>
<gene>
    <name evidence="19 20" type="primary">cobS</name>
    <name evidence="20" type="ORF">ACFPYJ_05125</name>
</gene>